<name>A0A409W5S9_9AGAR</name>
<dbReference type="InParanoid" id="A0A409W5S9"/>
<evidence type="ECO:0000313" key="2">
    <source>
        <dbReference type="EMBL" id="PPQ73835.1"/>
    </source>
</evidence>
<feature type="region of interest" description="Disordered" evidence="1">
    <location>
        <begin position="484"/>
        <end position="548"/>
    </location>
</feature>
<feature type="region of interest" description="Disordered" evidence="1">
    <location>
        <begin position="286"/>
        <end position="320"/>
    </location>
</feature>
<dbReference type="AlphaFoldDB" id="A0A409W5S9"/>
<dbReference type="InterPro" id="IPR016181">
    <property type="entry name" value="Acyl_CoA_acyltransferase"/>
</dbReference>
<evidence type="ECO:0000256" key="1">
    <source>
        <dbReference type="SAM" id="MobiDB-lite"/>
    </source>
</evidence>
<comment type="caution">
    <text evidence="2">The sequence shown here is derived from an EMBL/GenBank/DDBJ whole genome shotgun (WGS) entry which is preliminary data.</text>
</comment>
<dbReference type="OrthoDB" id="64477at2759"/>
<dbReference type="Gene3D" id="3.40.630.30">
    <property type="match status" value="1"/>
</dbReference>
<protein>
    <submittedName>
        <fullName evidence="2">Uncharacterized protein</fullName>
    </submittedName>
</protein>
<evidence type="ECO:0000313" key="3">
    <source>
        <dbReference type="Proteomes" id="UP000284842"/>
    </source>
</evidence>
<feature type="compositionally biased region" description="Basic residues" evidence="1">
    <location>
        <begin position="209"/>
        <end position="218"/>
    </location>
</feature>
<reference evidence="2 3" key="1">
    <citation type="journal article" date="2018" name="Evol. Lett.">
        <title>Horizontal gene cluster transfer increased hallucinogenic mushroom diversity.</title>
        <authorList>
            <person name="Reynolds H.T."/>
            <person name="Vijayakumar V."/>
            <person name="Gluck-Thaler E."/>
            <person name="Korotkin H.B."/>
            <person name="Matheny P.B."/>
            <person name="Slot J.C."/>
        </authorList>
    </citation>
    <scope>NUCLEOTIDE SEQUENCE [LARGE SCALE GENOMIC DNA]</scope>
    <source>
        <strain evidence="2 3">2629</strain>
    </source>
</reference>
<accession>A0A409W5S9</accession>
<proteinExistence type="predicted"/>
<organism evidence="2 3">
    <name type="scientific">Panaeolus cyanescens</name>
    <dbReference type="NCBI Taxonomy" id="181874"/>
    <lineage>
        <taxon>Eukaryota</taxon>
        <taxon>Fungi</taxon>
        <taxon>Dikarya</taxon>
        <taxon>Basidiomycota</taxon>
        <taxon>Agaricomycotina</taxon>
        <taxon>Agaricomycetes</taxon>
        <taxon>Agaricomycetidae</taxon>
        <taxon>Agaricales</taxon>
        <taxon>Agaricineae</taxon>
        <taxon>Galeropsidaceae</taxon>
        <taxon>Panaeolus</taxon>
    </lineage>
</organism>
<sequence>MTAKEVPAKVHEPKPVFVTKGLDKQDEHIDTLEEYFSQMKQVTVEPACGNLDLLTFAACSLWFGVIAIRGSGDYDEVPNQGNPGASTSFDVEPFHHPLITKDISSLSKEEIDAFWEEAYDEQIEENMIRDEKLLNGNVREIIGRNTPDPDDLHILEGPERLPLPPASDCKVPLIQPPEIPEPTLPSDEDYDELFNFSDSEESQEAHAFTPRKREKKRSVAQEMQRVNDYLNPPLIKSASKRGAKGGAIDPFADDPLVVEERQRNADRIRNELRLERVIQYQKKLRIRAGLEQPEPEPIPPPKPKSHSAPPAPEPRELSPEPFMCTTKYEKYNPIGLIYLSTSQNYEDPLHLGECMLGFYVDPAHRHRPNLSDALDAVVAVAFRDHGCHRIQSIVVDNPDKLYSLQTLANAGFSQEGMRRRAFFSPVGHEWKDVHYLAMLAMEWSVDLGGYYRIRPKSLWDEVLSRHRWEQEELLRLEDRSLKRTHSTETIRESASSTTAAQDLLEAETTNSPSKRRRLMQNYRDRTSSVSSSSSAASSSTHSPGSSYDTGFESDWSIVSSLARFSLPSSPGSSHFSFHDDSDGYMSSTSAMSFIDRDFRG</sequence>
<dbReference type="Proteomes" id="UP000284842">
    <property type="component" value="Unassembled WGS sequence"/>
</dbReference>
<dbReference type="EMBL" id="NHTK01005793">
    <property type="protein sequence ID" value="PPQ73835.1"/>
    <property type="molecule type" value="Genomic_DNA"/>
</dbReference>
<feature type="region of interest" description="Disordered" evidence="1">
    <location>
        <begin position="199"/>
        <end position="251"/>
    </location>
</feature>
<keyword evidence="3" id="KW-1185">Reference proteome</keyword>
<dbReference type="SUPFAM" id="SSF55729">
    <property type="entry name" value="Acyl-CoA N-acyltransferases (Nat)"/>
    <property type="match status" value="1"/>
</dbReference>
<gene>
    <name evidence="2" type="ORF">CVT24_012260</name>
</gene>
<feature type="compositionally biased region" description="Low complexity" evidence="1">
    <location>
        <begin position="527"/>
        <end position="546"/>
    </location>
</feature>